<dbReference type="PANTHER" id="PTHR11609:SF5">
    <property type="entry name" value="PHOSPHORIBOSYLAMINOIMIDAZOLE CARBOXYLASE"/>
    <property type="match status" value="1"/>
</dbReference>
<comment type="catalytic activity">
    <reaction evidence="4 5">
        <text>5-amino-1-(5-phospho-beta-D-ribosyl)imidazole + hydrogencarbonate + ATP = 5-carboxyamino-1-(5-phospho-D-ribosyl)imidazole + ADP + phosphate + 2 H(+)</text>
        <dbReference type="Rhea" id="RHEA:19317"/>
        <dbReference type="ChEBI" id="CHEBI:15378"/>
        <dbReference type="ChEBI" id="CHEBI:17544"/>
        <dbReference type="ChEBI" id="CHEBI:30616"/>
        <dbReference type="ChEBI" id="CHEBI:43474"/>
        <dbReference type="ChEBI" id="CHEBI:58730"/>
        <dbReference type="ChEBI" id="CHEBI:137981"/>
        <dbReference type="ChEBI" id="CHEBI:456216"/>
        <dbReference type="EC" id="6.3.4.18"/>
    </reaction>
</comment>
<dbReference type="SUPFAM" id="SSF52440">
    <property type="entry name" value="PreATP-grasp domain"/>
    <property type="match status" value="1"/>
</dbReference>
<keyword evidence="3 4" id="KW-0067">ATP-binding</keyword>
<keyword evidence="1 4" id="KW-0547">Nucleotide-binding</keyword>
<evidence type="ECO:0000256" key="1">
    <source>
        <dbReference type="ARBA" id="ARBA00022741"/>
    </source>
</evidence>
<dbReference type="GO" id="GO:0004638">
    <property type="term" value="F:phosphoribosylaminoimidazole carboxylase activity"/>
    <property type="evidence" value="ECO:0007669"/>
    <property type="project" value="InterPro"/>
</dbReference>
<feature type="binding site" evidence="4">
    <location>
        <position position="197"/>
    </location>
    <ligand>
        <name>ATP</name>
        <dbReference type="ChEBI" id="CHEBI:30616"/>
    </ligand>
</feature>
<dbReference type="PROSITE" id="PS50975">
    <property type="entry name" value="ATP_GRASP"/>
    <property type="match status" value="1"/>
</dbReference>
<dbReference type="HAMAP" id="MF_01928">
    <property type="entry name" value="PurK"/>
    <property type="match status" value="1"/>
</dbReference>
<dbReference type="RefSeq" id="WP_105052041.1">
    <property type="nucleotide sequence ID" value="NZ_BMYG01000002.1"/>
</dbReference>
<feature type="binding site" evidence="4">
    <location>
        <begin position="274"/>
        <end position="275"/>
    </location>
    <ligand>
        <name>ATP</name>
        <dbReference type="ChEBI" id="CHEBI:30616"/>
    </ligand>
</feature>
<evidence type="ECO:0000256" key="3">
    <source>
        <dbReference type="ARBA" id="ARBA00022840"/>
    </source>
</evidence>
<accession>A0A2S7UU91</accession>
<keyword evidence="2 4" id="KW-0658">Purine biosynthesis</keyword>
<evidence type="ECO:0000256" key="2">
    <source>
        <dbReference type="ARBA" id="ARBA00022755"/>
    </source>
</evidence>
<dbReference type="EMBL" id="MSCH01000003">
    <property type="protein sequence ID" value="PQJ53556.1"/>
    <property type="molecule type" value="Genomic_DNA"/>
</dbReference>
<feature type="binding site" evidence="4">
    <location>
        <position position="220"/>
    </location>
    <ligand>
        <name>ATP</name>
        <dbReference type="ChEBI" id="CHEBI:30616"/>
    </ligand>
</feature>
<dbReference type="Gene3D" id="3.40.50.20">
    <property type="match status" value="1"/>
</dbReference>
<dbReference type="InterPro" id="IPR054350">
    <property type="entry name" value="PurT/PurK_preATP-grasp"/>
</dbReference>
<dbReference type="NCBIfam" id="NF004679">
    <property type="entry name" value="PRK06019.1-5"/>
    <property type="match status" value="1"/>
</dbReference>
<dbReference type="GO" id="GO:0034028">
    <property type="term" value="F:5-(carboxyamino)imidazole ribonucleotide synthase activity"/>
    <property type="evidence" value="ECO:0007669"/>
    <property type="project" value="UniProtKB-UniRule"/>
</dbReference>
<feature type="domain" description="ATP-grasp" evidence="6">
    <location>
        <begin position="113"/>
        <end position="304"/>
    </location>
</feature>
<proteinExistence type="inferred from homology"/>
<dbReference type="InterPro" id="IPR003135">
    <property type="entry name" value="ATP-grasp_carboxylate-amine"/>
</dbReference>
<name>A0A2S7UU91_9GAMM</name>
<evidence type="ECO:0000259" key="6">
    <source>
        <dbReference type="PROSITE" id="PS50975"/>
    </source>
</evidence>
<comment type="caution">
    <text evidence="7">The sequence shown here is derived from an EMBL/GenBank/DDBJ whole genome shotgun (WGS) entry which is preliminary data.</text>
</comment>
<evidence type="ECO:0000256" key="4">
    <source>
        <dbReference type="HAMAP-Rule" id="MF_01928"/>
    </source>
</evidence>
<keyword evidence="8" id="KW-1185">Reference proteome</keyword>
<dbReference type="Pfam" id="PF17769">
    <property type="entry name" value="PurK_C"/>
    <property type="match status" value="1"/>
</dbReference>
<dbReference type="Gene3D" id="3.30.1490.20">
    <property type="entry name" value="ATP-grasp fold, A domain"/>
    <property type="match status" value="1"/>
</dbReference>
<gene>
    <name evidence="4 5" type="primary">purK</name>
    <name evidence="7" type="ORF">BTO11_07670</name>
</gene>
<dbReference type="Pfam" id="PF02222">
    <property type="entry name" value="ATP-grasp"/>
    <property type="match status" value="1"/>
</dbReference>
<dbReference type="GO" id="GO:0005524">
    <property type="term" value="F:ATP binding"/>
    <property type="evidence" value="ECO:0007669"/>
    <property type="project" value="UniProtKB-UniRule"/>
</dbReference>
<dbReference type="AlphaFoldDB" id="A0A2S7UU91"/>
<reference evidence="7 8" key="1">
    <citation type="submission" date="2016-12" db="EMBL/GenBank/DDBJ databases">
        <title>Diversity of luminous bacteria.</title>
        <authorList>
            <person name="Yoshizawa S."/>
            <person name="Kogure K."/>
        </authorList>
    </citation>
    <scope>NUCLEOTIDE SEQUENCE [LARGE SCALE GENOMIC DNA]</scope>
    <source>
        <strain evidence="7 8">SA4-48</strain>
    </source>
</reference>
<dbReference type="UniPathway" id="UPA00074">
    <property type="reaction ID" value="UER00942"/>
</dbReference>
<comment type="pathway">
    <text evidence="4 5">Purine metabolism; IMP biosynthesis via de novo pathway; 5-amino-1-(5-phospho-D-ribosyl)imidazole-4-carboxylate from 5-amino-1-(5-phospho-D-ribosyl)imidazole (N5-CAIR route): step 1/2.</text>
</comment>
<comment type="similarity">
    <text evidence="4 5">Belongs to the PurK/PurT family.</text>
</comment>
<dbReference type="SUPFAM" id="SSF51246">
    <property type="entry name" value="Rudiment single hybrid motif"/>
    <property type="match status" value="1"/>
</dbReference>
<dbReference type="InterPro" id="IPR013815">
    <property type="entry name" value="ATP_grasp_subdomain_1"/>
</dbReference>
<dbReference type="GO" id="GO:0046872">
    <property type="term" value="F:metal ion binding"/>
    <property type="evidence" value="ECO:0007669"/>
    <property type="project" value="InterPro"/>
</dbReference>
<evidence type="ECO:0000313" key="7">
    <source>
        <dbReference type="EMBL" id="PQJ53556.1"/>
    </source>
</evidence>
<evidence type="ECO:0000256" key="5">
    <source>
        <dbReference type="RuleBase" id="RU361200"/>
    </source>
</evidence>
<comment type="subunit">
    <text evidence="4 5">Homodimer.</text>
</comment>
<dbReference type="Proteomes" id="UP000239007">
    <property type="component" value="Unassembled WGS sequence"/>
</dbReference>
<protein>
    <recommendedName>
        <fullName evidence="4 5">N5-carboxyaminoimidazole ribonucleotide synthase</fullName>
        <shortName evidence="4 5">N5-CAIR synthase</shortName>
        <ecNumber evidence="4 5">6.3.4.18</ecNumber>
    </recommendedName>
    <alternativeName>
        <fullName evidence="4 5">5-(carboxyamino)imidazole ribonucleotide synthetase</fullName>
    </alternativeName>
</protein>
<feature type="binding site" evidence="4">
    <location>
        <position position="109"/>
    </location>
    <ligand>
        <name>ATP</name>
        <dbReference type="ChEBI" id="CHEBI:30616"/>
    </ligand>
</feature>
<dbReference type="OrthoDB" id="9804625at2"/>
<dbReference type="InterPro" id="IPR016185">
    <property type="entry name" value="PreATP-grasp_dom_sf"/>
</dbReference>
<sequence length="390" mass="42904">MTQTFIGNASYLNNGNDIIVVLGHGQLARMMYLGATQLGLNIIAVDADKRVCVNAVDKTVLDITIEQAFSACKAITSEFEHLPKDLVKQAQDSGKFKPNAAAIAAGADRIVEKALLEKLSIPNCTHQIINSVNDLKNAYDNLGPKLILKTSRDGYDGYGQWRIFSAQDLTTVCNDLADFDFEFMPLVAEQCILFEREISLLGVTDANGQHKYYPLTENHHADGQLVLSLAPAPDLTPELQQRAEAIHQAIADELDYCGLLAIELFQTGEQLLVNEIAPRVHNSGHWTQQGCAASQFENHIRAVAGLPLGDTSAQHLVAMVNYVGEPKPSTDIMKLANTHLHWYDKSVRPKRKMGHINLVADNNQALQKLIGQVHDLLPESLAKNLAEIKE</sequence>
<dbReference type="InterPro" id="IPR040686">
    <property type="entry name" value="PurK_C"/>
</dbReference>
<dbReference type="PANTHER" id="PTHR11609">
    <property type="entry name" value="PURINE BIOSYNTHESIS PROTEIN 6/7, PUR6/7"/>
    <property type="match status" value="1"/>
</dbReference>
<dbReference type="GO" id="GO:0006189">
    <property type="term" value="P:'de novo' IMP biosynthetic process"/>
    <property type="evidence" value="ECO:0007669"/>
    <property type="project" value="UniProtKB-UniRule"/>
</dbReference>
<evidence type="ECO:0000313" key="8">
    <source>
        <dbReference type="Proteomes" id="UP000239007"/>
    </source>
</evidence>
<keyword evidence="4 5" id="KW-0436">Ligase</keyword>
<dbReference type="NCBIfam" id="TIGR01161">
    <property type="entry name" value="purK"/>
    <property type="match status" value="1"/>
</dbReference>
<feature type="binding site" evidence="4">
    <location>
        <begin position="189"/>
        <end position="192"/>
    </location>
    <ligand>
        <name>ATP</name>
        <dbReference type="ChEBI" id="CHEBI:30616"/>
    </ligand>
</feature>
<dbReference type="Gene3D" id="3.30.470.20">
    <property type="entry name" value="ATP-grasp fold, B domain"/>
    <property type="match status" value="1"/>
</dbReference>
<comment type="function">
    <text evidence="5">Catalyzes the ATP-dependent conversion of 5-aminoimidazole ribonucleotide (AIR) and HCO(3)- to N5-carboxyaminoimidazole ribonucleotide (N5-CAIR).</text>
</comment>
<dbReference type="InterPro" id="IPR011761">
    <property type="entry name" value="ATP-grasp"/>
</dbReference>
<feature type="binding site" evidence="4">
    <location>
        <position position="149"/>
    </location>
    <ligand>
        <name>ATP</name>
        <dbReference type="ChEBI" id="CHEBI:30616"/>
    </ligand>
</feature>
<dbReference type="Pfam" id="PF22660">
    <property type="entry name" value="RS_preATP-grasp-like"/>
    <property type="match status" value="1"/>
</dbReference>
<comment type="function">
    <text evidence="4">Catalyzes the ATP-dependent conversion of 5-aminoimidazole ribonucleotide (AIR) and HCO(3)(-) to N5-carboxyaminoimidazole ribonucleotide (N5-CAIR).</text>
</comment>
<dbReference type="SUPFAM" id="SSF56059">
    <property type="entry name" value="Glutathione synthetase ATP-binding domain-like"/>
    <property type="match status" value="1"/>
</dbReference>
<organism evidence="7 8">
    <name type="scientific">Psychrosphaera saromensis</name>
    <dbReference type="NCBI Taxonomy" id="716813"/>
    <lineage>
        <taxon>Bacteria</taxon>
        <taxon>Pseudomonadati</taxon>
        <taxon>Pseudomonadota</taxon>
        <taxon>Gammaproteobacteria</taxon>
        <taxon>Alteromonadales</taxon>
        <taxon>Pseudoalteromonadaceae</taxon>
        <taxon>Psychrosphaera</taxon>
    </lineage>
</organism>
<dbReference type="GO" id="GO:0005829">
    <property type="term" value="C:cytosol"/>
    <property type="evidence" value="ECO:0007669"/>
    <property type="project" value="TreeGrafter"/>
</dbReference>
<feature type="binding site" evidence="4">
    <location>
        <begin position="154"/>
        <end position="160"/>
    </location>
    <ligand>
        <name>ATP</name>
        <dbReference type="ChEBI" id="CHEBI:30616"/>
    </ligand>
</feature>
<dbReference type="InterPro" id="IPR005875">
    <property type="entry name" value="PurK"/>
</dbReference>
<dbReference type="EC" id="6.3.4.18" evidence="4 5"/>
<dbReference type="InterPro" id="IPR011054">
    <property type="entry name" value="Rudment_hybrid_motif"/>
</dbReference>